<evidence type="ECO:0000313" key="1">
    <source>
        <dbReference type="EMBL" id="ASA58256.1"/>
    </source>
</evidence>
<gene>
    <name evidence="1" type="ORF">BSQ33_16295</name>
</gene>
<name>A0A1Z2SMA6_VIBGA</name>
<organism evidence="1 2">
    <name type="scientific">Vibrio gazogenes</name>
    <dbReference type="NCBI Taxonomy" id="687"/>
    <lineage>
        <taxon>Bacteria</taxon>
        <taxon>Pseudomonadati</taxon>
        <taxon>Pseudomonadota</taxon>
        <taxon>Gammaproteobacteria</taxon>
        <taxon>Vibrionales</taxon>
        <taxon>Vibrionaceae</taxon>
        <taxon>Vibrio</taxon>
    </lineage>
</organism>
<evidence type="ECO:0008006" key="3">
    <source>
        <dbReference type="Google" id="ProtNLM"/>
    </source>
</evidence>
<dbReference type="AlphaFoldDB" id="A0A1Z2SMA6"/>
<dbReference type="InterPro" id="IPR002696">
    <property type="entry name" value="Membr_insert_effic_factor_YidD"/>
</dbReference>
<dbReference type="PANTHER" id="PTHR33383:SF1">
    <property type="entry name" value="MEMBRANE PROTEIN INSERTION EFFICIENCY FACTOR-RELATED"/>
    <property type="match status" value="1"/>
</dbReference>
<proteinExistence type="predicted"/>
<reference evidence="1 2" key="1">
    <citation type="submission" date="2016-12" db="EMBL/GenBank/DDBJ databases">
        <authorList>
            <person name="Song W.-J."/>
            <person name="Kurnit D.M."/>
        </authorList>
    </citation>
    <scope>NUCLEOTIDE SEQUENCE [LARGE SCALE GENOMIC DNA]</scope>
    <source>
        <strain evidence="1 2">ATCC 43942</strain>
    </source>
</reference>
<dbReference type="EMBL" id="CP018836">
    <property type="protein sequence ID" value="ASA58256.1"/>
    <property type="molecule type" value="Genomic_DNA"/>
</dbReference>
<dbReference type="Pfam" id="PF01809">
    <property type="entry name" value="YidD"/>
    <property type="match status" value="1"/>
</dbReference>
<dbReference type="NCBIfam" id="TIGR00278">
    <property type="entry name" value="membrane protein insertion efficiency factor YidD"/>
    <property type="match status" value="1"/>
</dbReference>
<dbReference type="SMART" id="SM01234">
    <property type="entry name" value="Haemolytic"/>
    <property type="match status" value="1"/>
</dbReference>
<accession>A0A1Z2SMA6</accession>
<dbReference type="KEGG" id="vga:BSQ33_16295"/>
<evidence type="ECO:0000313" key="2">
    <source>
        <dbReference type="Proteomes" id="UP000196708"/>
    </source>
</evidence>
<dbReference type="PANTHER" id="PTHR33383">
    <property type="entry name" value="MEMBRANE PROTEIN INSERTION EFFICIENCY FACTOR-RELATED"/>
    <property type="match status" value="1"/>
</dbReference>
<protein>
    <recommendedName>
        <fullName evidence="3">Membrane protein insertion efficiency factor YidD</fullName>
    </recommendedName>
</protein>
<sequence length="69" mass="7878">MLFLRKYRIIAPASLRARCVFEPSCSHYSELAIRQHGVLKGLFLTIKRLNRCKSGNGGIDLTNINMEKK</sequence>
<dbReference type="Proteomes" id="UP000196708">
    <property type="component" value="Chromosome 2"/>
</dbReference>